<organism evidence="3 4">
    <name type="scientific">Paenibacillus endophyticus</name>
    <dbReference type="NCBI Taxonomy" id="1294268"/>
    <lineage>
        <taxon>Bacteria</taxon>
        <taxon>Bacillati</taxon>
        <taxon>Bacillota</taxon>
        <taxon>Bacilli</taxon>
        <taxon>Bacillales</taxon>
        <taxon>Paenibacillaceae</taxon>
        <taxon>Paenibacillus</taxon>
    </lineage>
</organism>
<dbReference type="Gene3D" id="3.30.530.20">
    <property type="match status" value="1"/>
</dbReference>
<dbReference type="InterPro" id="IPR023393">
    <property type="entry name" value="START-like_dom_sf"/>
</dbReference>
<evidence type="ECO:0000259" key="2">
    <source>
        <dbReference type="Pfam" id="PF08327"/>
    </source>
</evidence>
<reference evidence="3 4" key="1">
    <citation type="submission" date="2020-08" db="EMBL/GenBank/DDBJ databases">
        <title>Genomic Encyclopedia of Type Strains, Phase III (KMG-III): the genomes of soil and plant-associated and newly described type strains.</title>
        <authorList>
            <person name="Whitman W."/>
        </authorList>
    </citation>
    <scope>NUCLEOTIDE SEQUENCE [LARGE SCALE GENOMIC DNA]</scope>
    <source>
        <strain evidence="3 4">CECT 8234</strain>
    </source>
</reference>
<evidence type="ECO:0000313" key="3">
    <source>
        <dbReference type="EMBL" id="MBB3153501.1"/>
    </source>
</evidence>
<dbReference type="CDD" id="cd07814">
    <property type="entry name" value="SRPBCC_CalC_Aha1-like"/>
    <property type="match status" value="1"/>
</dbReference>
<keyword evidence="4" id="KW-1185">Reference proteome</keyword>
<evidence type="ECO:0000313" key="4">
    <source>
        <dbReference type="Proteomes" id="UP000518605"/>
    </source>
</evidence>
<proteinExistence type="inferred from homology"/>
<dbReference type="EMBL" id="JACHXW010000010">
    <property type="protein sequence ID" value="MBB3153501.1"/>
    <property type="molecule type" value="Genomic_DNA"/>
</dbReference>
<sequence>MSIKMENNQLVITRTFKAPRDLVFKVWSEAEHLKNWWGPQGFKIEVAEMDFRPGGSFHYNMKSPDGHEMWGKFVYYEIEAPEKIVYGNCFSDSEGNIVRAPFAESFPLEIHNTLTFNEIDGTTVITLRGGPIDVPEEELNFYLGMYESMKQGFGATFDQLAAYLERT</sequence>
<dbReference type="Proteomes" id="UP000518605">
    <property type="component" value="Unassembled WGS sequence"/>
</dbReference>
<dbReference type="Pfam" id="PF08327">
    <property type="entry name" value="AHSA1"/>
    <property type="match status" value="1"/>
</dbReference>
<comment type="similarity">
    <text evidence="1">Belongs to the AHA1 family.</text>
</comment>
<dbReference type="RefSeq" id="WP_183565182.1">
    <property type="nucleotide sequence ID" value="NZ_CBCSLB010000007.1"/>
</dbReference>
<dbReference type="InterPro" id="IPR013538">
    <property type="entry name" value="ASHA1/2-like_C"/>
</dbReference>
<dbReference type="SUPFAM" id="SSF55961">
    <property type="entry name" value="Bet v1-like"/>
    <property type="match status" value="1"/>
</dbReference>
<gene>
    <name evidence="3" type="ORF">FHS16_003563</name>
</gene>
<protein>
    <submittedName>
        <fullName evidence="3">Uncharacterized protein YndB with AHSA1/START domain</fullName>
    </submittedName>
</protein>
<accession>A0A7W5C9A4</accession>
<feature type="domain" description="Activator of Hsp90 ATPase homologue 1/2-like C-terminal" evidence="2">
    <location>
        <begin position="17"/>
        <end position="165"/>
    </location>
</feature>
<comment type="caution">
    <text evidence="3">The sequence shown here is derived from an EMBL/GenBank/DDBJ whole genome shotgun (WGS) entry which is preliminary data.</text>
</comment>
<dbReference type="AlphaFoldDB" id="A0A7W5C9A4"/>
<name>A0A7W5C9A4_9BACL</name>
<evidence type="ECO:0000256" key="1">
    <source>
        <dbReference type="ARBA" id="ARBA00006817"/>
    </source>
</evidence>